<keyword evidence="2" id="KW-1185">Reference proteome</keyword>
<accession>A0ACB6QU20</accession>
<organism evidence="1 2">
    <name type="scientific">Lindgomyces ingoldianus</name>
    <dbReference type="NCBI Taxonomy" id="673940"/>
    <lineage>
        <taxon>Eukaryota</taxon>
        <taxon>Fungi</taxon>
        <taxon>Dikarya</taxon>
        <taxon>Ascomycota</taxon>
        <taxon>Pezizomycotina</taxon>
        <taxon>Dothideomycetes</taxon>
        <taxon>Pleosporomycetidae</taxon>
        <taxon>Pleosporales</taxon>
        <taxon>Lindgomycetaceae</taxon>
        <taxon>Lindgomyces</taxon>
    </lineage>
</organism>
<comment type="caution">
    <text evidence="1">The sequence shown here is derived from an EMBL/GenBank/DDBJ whole genome shotgun (WGS) entry which is preliminary data.</text>
</comment>
<gene>
    <name evidence="1" type="ORF">BDR25DRAFT_356314</name>
</gene>
<name>A0ACB6QU20_9PLEO</name>
<protein>
    <submittedName>
        <fullName evidence="1">Uncharacterized protein</fullName>
    </submittedName>
</protein>
<evidence type="ECO:0000313" key="1">
    <source>
        <dbReference type="EMBL" id="KAF2469582.1"/>
    </source>
</evidence>
<dbReference type="Proteomes" id="UP000799755">
    <property type="component" value="Unassembled WGS sequence"/>
</dbReference>
<dbReference type="EMBL" id="MU003511">
    <property type="protein sequence ID" value="KAF2469582.1"/>
    <property type="molecule type" value="Genomic_DNA"/>
</dbReference>
<reference evidence="1" key="1">
    <citation type="journal article" date="2020" name="Stud. Mycol.">
        <title>101 Dothideomycetes genomes: a test case for predicting lifestyles and emergence of pathogens.</title>
        <authorList>
            <person name="Haridas S."/>
            <person name="Albert R."/>
            <person name="Binder M."/>
            <person name="Bloem J."/>
            <person name="Labutti K."/>
            <person name="Salamov A."/>
            <person name="Andreopoulos B."/>
            <person name="Baker S."/>
            <person name="Barry K."/>
            <person name="Bills G."/>
            <person name="Bluhm B."/>
            <person name="Cannon C."/>
            <person name="Castanera R."/>
            <person name="Culley D."/>
            <person name="Daum C."/>
            <person name="Ezra D."/>
            <person name="Gonzalez J."/>
            <person name="Henrissat B."/>
            <person name="Kuo A."/>
            <person name="Liang C."/>
            <person name="Lipzen A."/>
            <person name="Lutzoni F."/>
            <person name="Magnuson J."/>
            <person name="Mondo S."/>
            <person name="Nolan M."/>
            <person name="Ohm R."/>
            <person name="Pangilinan J."/>
            <person name="Park H.-J."/>
            <person name="Ramirez L."/>
            <person name="Alfaro M."/>
            <person name="Sun H."/>
            <person name="Tritt A."/>
            <person name="Yoshinaga Y."/>
            <person name="Zwiers L.-H."/>
            <person name="Turgeon B."/>
            <person name="Goodwin S."/>
            <person name="Spatafora J."/>
            <person name="Crous P."/>
            <person name="Grigoriev I."/>
        </authorList>
    </citation>
    <scope>NUCLEOTIDE SEQUENCE</scope>
    <source>
        <strain evidence="1">ATCC 200398</strain>
    </source>
</reference>
<sequence>MSVSEDIGWCIVIRIEVVISLKLILGCATPISPPSIKNLLALLALSLSLSHGVPGHHTTRQAYQPNIPSAPLIILSQPGSAWKILAWDVQLLARANERAQNGFEHGLKIRVAIVKRVKKSATSCFNCDAESLPSDQLADFHAAKVDSITLSSRIINGPGLWAADLWTVEEANTNTLSKMPRPRIQRHGQWDRSAQNFDAYKDHRIVEGKTGVIFGRFSPCSREVFEICLTYKDLDPGSVTELLFPNPGLPQRRTTLTLALPKSSIDVTTFRSHRIGSRRPGQRHFHTSIPISSQNSYPMSLHDWGRVFSTYHVRFAHIHSERVVVSLNFSIDGRVSEFNVLALTFHLIFSCDHCSTKKNGNCFQRIQSNKAAGLTGFLGVDLGALGSVSILESVRVLKGEINSIIFPQCTLCPDSEFLVAGSSTSFAFSVSLNKSLYRLSGRRPTIYHQSSVGMSQSTCRVKTFRVPANVVETLIVQGISRSSV</sequence>
<evidence type="ECO:0000313" key="2">
    <source>
        <dbReference type="Proteomes" id="UP000799755"/>
    </source>
</evidence>
<proteinExistence type="predicted"/>